<dbReference type="GO" id="GO:0005886">
    <property type="term" value="C:plasma membrane"/>
    <property type="evidence" value="ECO:0007669"/>
    <property type="project" value="UniProtKB-SubCell"/>
</dbReference>
<evidence type="ECO:0000256" key="6">
    <source>
        <dbReference type="ARBA" id="ARBA00022692"/>
    </source>
</evidence>
<dbReference type="InterPro" id="IPR051045">
    <property type="entry name" value="TonB-dependent_transducer"/>
</dbReference>
<evidence type="ECO:0000256" key="7">
    <source>
        <dbReference type="ARBA" id="ARBA00022927"/>
    </source>
</evidence>
<evidence type="ECO:0000256" key="5">
    <source>
        <dbReference type="ARBA" id="ARBA00022519"/>
    </source>
</evidence>
<evidence type="ECO:0000256" key="1">
    <source>
        <dbReference type="ARBA" id="ARBA00004383"/>
    </source>
</evidence>
<organism evidence="11 12">
    <name type="scientific">Bdellovibrio bacteriovorus</name>
    <dbReference type="NCBI Taxonomy" id="959"/>
    <lineage>
        <taxon>Bacteria</taxon>
        <taxon>Pseudomonadati</taxon>
        <taxon>Bdellovibrionota</taxon>
        <taxon>Bdellovibrionia</taxon>
        <taxon>Bdellovibrionales</taxon>
        <taxon>Pseudobdellovibrionaceae</taxon>
        <taxon>Bdellovibrio</taxon>
    </lineage>
</organism>
<keyword evidence="3" id="KW-0813">Transport</keyword>
<name>A0A150WMQ7_BDEBC</name>
<evidence type="ECO:0000256" key="9">
    <source>
        <dbReference type="ARBA" id="ARBA00023136"/>
    </source>
</evidence>
<evidence type="ECO:0000256" key="4">
    <source>
        <dbReference type="ARBA" id="ARBA00022475"/>
    </source>
</evidence>
<dbReference type="Pfam" id="PF03544">
    <property type="entry name" value="TonB_C"/>
    <property type="match status" value="1"/>
</dbReference>
<accession>A0A150WMQ7</accession>
<keyword evidence="7" id="KW-0653">Protein transport</keyword>
<evidence type="ECO:0000259" key="10">
    <source>
        <dbReference type="PROSITE" id="PS52015"/>
    </source>
</evidence>
<comment type="caution">
    <text evidence="11">The sequence shown here is derived from an EMBL/GenBank/DDBJ whole genome shotgun (WGS) entry which is preliminary data.</text>
</comment>
<evidence type="ECO:0000256" key="3">
    <source>
        <dbReference type="ARBA" id="ARBA00022448"/>
    </source>
</evidence>
<dbReference type="GO" id="GO:0015031">
    <property type="term" value="P:protein transport"/>
    <property type="evidence" value="ECO:0007669"/>
    <property type="project" value="UniProtKB-KW"/>
</dbReference>
<reference evidence="11 12" key="1">
    <citation type="submission" date="2016-03" db="EMBL/GenBank/DDBJ databases">
        <authorList>
            <person name="Ploux O."/>
        </authorList>
    </citation>
    <scope>NUCLEOTIDE SEQUENCE [LARGE SCALE GENOMIC DNA]</scope>
    <source>
        <strain evidence="11 12">R0</strain>
    </source>
</reference>
<feature type="domain" description="TonB C-terminal" evidence="10">
    <location>
        <begin position="122"/>
        <end position="213"/>
    </location>
</feature>
<dbReference type="Proteomes" id="UP000075320">
    <property type="component" value="Unassembled WGS sequence"/>
</dbReference>
<sequence>MTNTFSMNINKTLIASTLLHAGFFAAAVLFSAKVIKPLPLGVELAYDAVPSTPKSVPASSALKKVTSPVVIEKDDITTKAKEVVPVAVAPQAASSVGTVAQSGALSGREGVATGSEVSPEDRYLYELKKLLERRKNYPLMARKMGHTGTVTMRFTLKPDGTLAGSEVVGKAPYESLNQAAVTLVEGINGMKPFPQEIRKDSWSITVPIEYTLK</sequence>
<evidence type="ECO:0000313" key="12">
    <source>
        <dbReference type="Proteomes" id="UP000075320"/>
    </source>
</evidence>
<evidence type="ECO:0000256" key="8">
    <source>
        <dbReference type="ARBA" id="ARBA00022989"/>
    </source>
</evidence>
<dbReference type="OrthoDB" id="5293289at2"/>
<keyword evidence="5" id="KW-0997">Cell inner membrane</keyword>
<dbReference type="PANTHER" id="PTHR33446">
    <property type="entry name" value="PROTEIN TONB-RELATED"/>
    <property type="match status" value="1"/>
</dbReference>
<dbReference type="PROSITE" id="PS52015">
    <property type="entry name" value="TONB_CTD"/>
    <property type="match status" value="1"/>
</dbReference>
<keyword evidence="4" id="KW-1003">Cell membrane</keyword>
<dbReference type="GO" id="GO:0055085">
    <property type="term" value="P:transmembrane transport"/>
    <property type="evidence" value="ECO:0007669"/>
    <property type="project" value="InterPro"/>
</dbReference>
<dbReference type="Gene3D" id="3.30.1150.10">
    <property type="match status" value="1"/>
</dbReference>
<keyword evidence="12" id="KW-1185">Reference proteome</keyword>
<gene>
    <name evidence="11" type="ORF">AZI86_01535</name>
</gene>
<keyword evidence="6" id="KW-0812">Transmembrane</keyword>
<dbReference type="NCBIfam" id="TIGR01352">
    <property type="entry name" value="tonB_Cterm"/>
    <property type="match status" value="1"/>
</dbReference>
<comment type="similarity">
    <text evidence="2">Belongs to the TonB family.</text>
</comment>
<keyword evidence="9" id="KW-0472">Membrane</keyword>
<evidence type="ECO:0000313" key="11">
    <source>
        <dbReference type="EMBL" id="KYG65783.1"/>
    </source>
</evidence>
<protein>
    <recommendedName>
        <fullName evidence="10">TonB C-terminal domain-containing protein</fullName>
    </recommendedName>
</protein>
<dbReference type="SUPFAM" id="SSF74653">
    <property type="entry name" value="TolA/TonB C-terminal domain"/>
    <property type="match status" value="1"/>
</dbReference>
<proteinExistence type="inferred from homology"/>
<dbReference type="InterPro" id="IPR006260">
    <property type="entry name" value="TonB/TolA_C"/>
</dbReference>
<keyword evidence="8" id="KW-1133">Transmembrane helix</keyword>
<dbReference type="EMBL" id="LUKE01000001">
    <property type="protein sequence ID" value="KYG65783.1"/>
    <property type="molecule type" value="Genomic_DNA"/>
</dbReference>
<comment type="subcellular location">
    <subcellularLocation>
        <location evidence="1">Cell inner membrane</location>
        <topology evidence="1">Single-pass membrane protein</topology>
        <orientation evidence="1">Periplasmic side</orientation>
    </subcellularLocation>
</comment>
<dbReference type="AlphaFoldDB" id="A0A150WMQ7"/>
<evidence type="ECO:0000256" key="2">
    <source>
        <dbReference type="ARBA" id="ARBA00006555"/>
    </source>
</evidence>
<dbReference type="InterPro" id="IPR037682">
    <property type="entry name" value="TonB_C"/>
</dbReference>